<evidence type="ECO:0000313" key="3">
    <source>
        <dbReference type="EMBL" id="ANL87883.1"/>
    </source>
</evidence>
<reference evidence="3 4" key="1">
    <citation type="submission" date="2015-11" db="EMBL/GenBank/DDBJ databases">
        <title>The limits of bacterial species coexistence and the symbiotic plasmid transference in sympatric Rhizobium populations.</title>
        <authorList>
            <person name="Perez-Carrascal O.M."/>
            <person name="VanInsberghe D."/>
            <person name="Juarez S."/>
            <person name="Polz M.F."/>
            <person name="Vinuesa P."/>
            <person name="Gonzalez V."/>
        </authorList>
    </citation>
    <scope>NUCLEOTIDE SEQUENCE [LARGE SCALE GENOMIC DNA]</scope>
    <source>
        <strain evidence="3 4">N771</strain>
        <plasmid evidence="3 4">pRphaN671d</plasmid>
    </source>
</reference>
<gene>
    <name evidence="3" type="ORF">AMC81_PD00026</name>
</gene>
<dbReference type="RefSeq" id="WP_064832782.1">
    <property type="nucleotide sequence ID" value="NZ_CP013572.1"/>
</dbReference>
<geneLocation type="plasmid" evidence="3 4">
    <name>pRphaN671d</name>
</geneLocation>
<evidence type="ECO:0000256" key="1">
    <source>
        <dbReference type="SAM" id="Phobius"/>
    </source>
</evidence>
<dbReference type="EMBL" id="CP013572">
    <property type="protein sequence ID" value="ANL87883.1"/>
    <property type="molecule type" value="Genomic_DNA"/>
</dbReference>
<feature type="transmembrane region" description="Helical" evidence="1">
    <location>
        <begin position="134"/>
        <end position="156"/>
    </location>
</feature>
<organism evidence="3 4">
    <name type="scientific">Rhizobium phaseoli</name>
    <dbReference type="NCBI Taxonomy" id="396"/>
    <lineage>
        <taxon>Bacteria</taxon>
        <taxon>Pseudomonadati</taxon>
        <taxon>Pseudomonadota</taxon>
        <taxon>Alphaproteobacteria</taxon>
        <taxon>Hyphomicrobiales</taxon>
        <taxon>Rhizobiaceae</taxon>
        <taxon>Rhizobium/Agrobacterium group</taxon>
        <taxon>Rhizobium</taxon>
    </lineage>
</organism>
<feature type="chain" id="PRO_5045355153" evidence="2">
    <location>
        <begin position="25"/>
        <end position="279"/>
    </location>
</feature>
<keyword evidence="3" id="KW-0614">Plasmid</keyword>
<keyword evidence="1" id="KW-0812">Transmembrane</keyword>
<feature type="signal peptide" evidence="2">
    <location>
        <begin position="1"/>
        <end position="24"/>
    </location>
</feature>
<sequence>MKKKLFGAFALSSASLIFSTTALAQAESRPIGLSEAVYSTSLSALTVLFVTAVILESAFSVIFNWRIFLSYFSSSGVKTIVMVVVSLVVVYVFNLDIVASLVAAYKLPAGTGTPVDTSAFAADVEQISGPTSSLITALVLAGGSAGVNNLLSALGFRSNRESKTEPAPPSDEAWVAVKVSRVNAKGLVHVSVWQSDLPTGDVRPPAIAGSVSFSRPSIGELLLRRVDRFPQNGGYVVKPNEVYRILVEGTDAKGARLTRLGDRYFVFAPRAIVDFQVEI</sequence>
<feature type="transmembrane region" description="Helical" evidence="1">
    <location>
        <begin position="80"/>
        <end position="105"/>
    </location>
</feature>
<evidence type="ECO:0000256" key="2">
    <source>
        <dbReference type="SAM" id="SignalP"/>
    </source>
</evidence>
<keyword evidence="1" id="KW-1133">Transmembrane helix</keyword>
<protein>
    <submittedName>
        <fullName evidence="3">Uncharacterized protein</fullName>
    </submittedName>
</protein>
<keyword evidence="1" id="KW-0472">Membrane</keyword>
<name>A0ABN4QTE4_9HYPH</name>
<dbReference type="Proteomes" id="UP000078551">
    <property type="component" value="Plasmid pRphaN671d"/>
</dbReference>
<evidence type="ECO:0000313" key="4">
    <source>
        <dbReference type="Proteomes" id="UP000078551"/>
    </source>
</evidence>
<accession>A0ABN4QTE4</accession>
<proteinExistence type="predicted"/>
<feature type="transmembrane region" description="Helical" evidence="1">
    <location>
        <begin position="42"/>
        <end position="68"/>
    </location>
</feature>
<keyword evidence="4" id="KW-1185">Reference proteome</keyword>
<keyword evidence="2" id="KW-0732">Signal</keyword>